<evidence type="ECO:0000256" key="1">
    <source>
        <dbReference type="SAM" id="Phobius"/>
    </source>
</evidence>
<gene>
    <name evidence="2" type="ORF">LMS43_11225</name>
</gene>
<dbReference type="PANTHER" id="PTHR34989">
    <property type="entry name" value="PROTEIN HDED"/>
    <property type="match status" value="1"/>
</dbReference>
<dbReference type="Pfam" id="PF03729">
    <property type="entry name" value="DUF308"/>
    <property type="match status" value="1"/>
</dbReference>
<proteinExistence type="predicted"/>
<dbReference type="InterPro" id="IPR005325">
    <property type="entry name" value="DUF308_memb"/>
</dbReference>
<dbReference type="Proteomes" id="UP001168613">
    <property type="component" value="Unassembled WGS sequence"/>
</dbReference>
<comment type="caution">
    <text evidence="2">The sequence shown here is derived from an EMBL/GenBank/DDBJ whole genome shotgun (WGS) entry which is preliminary data.</text>
</comment>
<dbReference type="InterPro" id="IPR052712">
    <property type="entry name" value="Acid_resist_chaperone_HdeD"/>
</dbReference>
<dbReference type="PANTHER" id="PTHR34989:SF1">
    <property type="entry name" value="PROTEIN HDED"/>
    <property type="match status" value="1"/>
</dbReference>
<keyword evidence="3" id="KW-1185">Reference proteome</keyword>
<feature type="transmembrane region" description="Helical" evidence="1">
    <location>
        <begin position="101"/>
        <end position="122"/>
    </location>
</feature>
<organism evidence="2 3">
    <name type="scientific">Alcaligenes endophyticus</name>
    <dbReference type="NCBI Taxonomy" id="1929088"/>
    <lineage>
        <taxon>Bacteria</taxon>
        <taxon>Pseudomonadati</taxon>
        <taxon>Pseudomonadota</taxon>
        <taxon>Betaproteobacteria</taxon>
        <taxon>Burkholderiales</taxon>
        <taxon>Alcaligenaceae</taxon>
        <taxon>Alcaligenes</taxon>
    </lineage>
</organism>
<keyword evidence="1" id="KW-0812">Transmembrane</keyword>
<feature type="transmembrane region" description="Helical" evidence="1">
    <location>
        <begin position="159"/>
        <end position="183"/>
    </location>
</feature>
<evidence type="ECO:0000313" key="3">
    <source>
        <dbReference type="Proteomes" id="UP001168613"/>
    </source>
</evidence>
<name>A0ABT8EKP9_9BURK</name>
<feature type="transmembrane region" description="Helical" evidence="1">
    <location>
        <begin position="76"/>
        <end position="95"/>
    </location>
</feature>
<keyword evidence="1" id="KW-0472">Membrane</keyword>
<feature type="transmembrane region" description="Helical" evidence="1">
    <location>
        <begin position="48"/>
        <end position="69"/>
    </location>
</feature>
<protein>
    <submittedName>
        <fullName evidence="2">HdeD family acid-resistance protein</fullName>
    </submittedName>
</protein>
<feature type="transmembrane region" description="Helical" evidence="1">
    <location>
        <begin position="21"/>
        <end position="42"/>
    </location>
</feature>
<accession>A0ABT8EKP9</accession>
<keyword evidence="1" id="KW-1133">Transmembrane helix</keyword>
<reference evidence="2" key="1">
    <citation type="submission" date="2021-11" db="EMBL/GenBank/DDBJ databases">
        <title>Draft genome sequence of Alcaligenes endophyticus type strain CCUG 75668T.</title>
        <authorList>
            <person name="Salva-Serra F."/>
            <person name="Duran R.E."/>
            <person name="Seeger M."/>
            <person name="Moore E.R.B."/>
            <person name="Jaen-Luchoro D."/>
        </authorList>
    </citation>
    <scope>NUCLEOTIDE SEQUENCE</scope>
    <source>
        <strain evidence="2">CCUG 75668</strain>
    </source>
</reference>
<dbReference type="EMBL" id="JAJHNU010000003">
    <property type="protein sequence ID" value="MDN4121861.1"/>
    <property type="molecule type" value="Genomic_DNA"/>
</dbReference>
<evidence type="ECO:0000313" key="2">
    <source>
        <dbReference type="EMBL" id="MDN4121861.1"/>
    </source>
</evidence>
<feature type="transmembrane region" description="Helical" evidence="1">
    <location>
        <begin position="134"/>
        <end position="153"/>
    </location>
</feature>
<dbReference type="RefSeq" id="WP_266123131.1">
    <property type="nucleotide sequence ID" value="NZ_JAJHNU010000003.1"/>
</dbReference>
<sequence>MSLDTQSAFTENLKKLPLKPGHLITLGIALVVLGLLALAYVVGATLVSVVYVGVLMLAGGVLHLFHAWSVKGWSSFLLWTITGLLYLLAGVFAVVNPLEGAAILTLLFGATLIGTGALRLWIWAQNRAQKGAGWMAISALMSLAVGLIIASGWPDNSVWVLGLILGVELLTQGWAALLLGLALKQKMNP</sequence>